<dbReference type="Proteomes" id="UP000177954">
    <property type="component" value="Unassembled WGS sequence"/>
</dbReference>
<evidence type="ECO:0000313" key="4">
    <source>
        <dbReference type="EMBL" id="OGZ56549.1"/>
    </source>
</evidence>
<feature type="domain" description="Transglycosylase SLT" evidence="3">
    <location>
        <begin position="257"/>
        <end position="389"/>
    </location>
</feature>
<proteinExistence type="predicted"/>
<sequence length="441" mass="49263">MKKSKILLVALSIALFGGAAYIHAQSLSEAAQSHREKLLAELRELEQAMESVQSLIDNKRGEAASLERDIAIFDAQIKKAKLEIRAIDLTIQTLQGKISSKEETIDEIVAKVDREKLSLAESLRKLWELDDVSIFEAMLSHERISDYFGDIESVDIVQRSLQESFGELRSTKSKEEQARDEFVEQKTEASELRALQVIERKKVEKKEAERKELLRATKGQEAAYQKLLTAKRRDAASIRSQLFLLQGSPDIPFEKAVELAERASKKTGVRVAFILGIIAQESELGKNIGQCNLPNDPPRYKWQAIMKPGRDQKPYLEITSKLRLDPNLMPLSCPLSVGWGGAMGPAQFIPSTWLTLENRIASATGHNPPNPWNPEDAFMASAIFLSDLGASSPAREREAAARYFAGGNWKSRLGTTYANQVLAKVETYQNQIDIIKSVAVR</sequence>
<dbReference type="STRING" id="1802129.A3J04_03940"/>
<evidence type="ECO:0000256" key="1">
    <source>
        <dbReference type="SAM" id="Coils"/>
    </source>
</evidence>
<dbReference type="Gene3D" id="6.10.250.3150">
    <property type="match status" value="1"/>
</dbReference>
<evidence type="ECO:0000259" key="3">
    <source>
        <dbReference type="Pfam" id="PF13406"/>
    </source>
</evidence>
<comment type="caution">
    <text evidence="4">The sequence shown here is derived from an EMBL/GenBank/DDBJ whole genome shotgun (WGS) entry which is preliminary data.</text>
</comment>
<reference evidence="4 5" key="1">
    <citation type="journal article" date="2016" name="Nat. Commun.">
        <title>Thousands of microbial genomes shed light on interconnected biogeochemical processes in an aquifer system.</title>
        <authorList>
            <person name="Anantharaman K."/>
            <person name="Brown C.T."/>
            <person name="Hug L.A."/>
            <person name="Sharon I."/>
            <person name="Castelle C.J."/>
            <person name="Probst A.J."/>
            <person name="Thomas B.C."/>
            <person name="Singh A."/>
            <person name="Wilkins M.J."/>
            <person name="Karaoz U."/>
            <person name="Brodie E.L."/>
            <person name="Williams K.H."/>
            <person name="Hubbard S.S."/>
            <person name="Banfield J.F."/>
        </authorList>
    </citation>
    <scope>NUCLEOTIDE SEQUENCE [LARGE SCALE GENOMIC DNA]</scope>
</reference>
<feature type="chain" id="PRO_5009583058" description="Transglycosylase SLT domain-containing protein" evidence="2">
    <location>
        <begin position="25"/>
        <end position="441"/>
    </location>
</feature>
<dbReference type="InterPro" id="IPR023346">
    <property type="entry name" value="Lysozyme-like_dom_sf"/>
</dbReference>
<dbReference type="Pfam" id="PF13406">
    <property type="entry name" value="SLT_2"/>
    <property type="match status" value="1"/>
</dbReference>
<keyword evidence="1" id="KW-0175">Coiled coil</keyword>
<feature type="coiled-coil region" evidence="1">
    <location>
        <begin position="28"/>
        <end position="111"/>
    </location>
</feature>
<keyword evidence="2" id="KW-0732">Signal</keyword>
<dbReference type="AlphaFoldDB" id="A0A1G2H2G7"/>
<dbReference type="EMBL" id="MHNZ01000014">
    <property type="protein sequence ID" value="OGZ56549.1"/>
    <property type="molecule type" value="Genomic_DNA"/>
</dbReference>
<accession>A0A1G2H2G7</accession>
<dbReference type="InterPro" id="IPR031304">
    <property type="entry name" value="SLT_2"/>
</dbReference>
<protein>
    <recommendedName>
        <fullName evidence="3">Transglycosylase SLT domain-containing protein</fullName>
    </recommendedName>
</protein>
<dbReference type="Gene3D" id="1.10.530.10">
    <property type="match status" value="1"/>
</dbReference>
<name>A0A1G2H2G7_9BACT</name>
<evidence type="ECO:0000256" key="2">
    <source>
        <dbReference type="SAM" id="SignalP"/>
    </source>
</evidence>
<feature type="signal peptide" evidence="2">
    <location>
        <begin position="1"/>
        <end position="24"/>
    </location>
</feature>
<dbReference type="SUPFAM" id="SSF53955">
    <property type="entry name" value="Lysozyme-like"/>
    <property type="match status" value="1"/>
</dbReference>
<gene>
    <name evidence="4" type="ORF">A3J04_03940</name>
</gene>
<evidence type="ECO:0000313" key="5">
    <source>
        <dbReference type="Proteomes" id="UP000177954"/>
    </source>
</evidence>
<organism evidence="4 5">
    <name type="scientific">Candidatus Ryanbacteria bacterium RIFCSPLOWO2_02_FULL_47_14</name>
    <dbReference type="NCBI Taxonomy" id="1802129"/>
    <lineage>
        <taxon>Bacteria</taxon>
        <taxon>Candidatus Ryaniibacteriota</taxon>
    </lineage>
</organism>